<keyword evidence="2" id="KW-1185">Reference proteome</keyword>
<reference evidence="1" key="1">
    <citation type="submission" date="2020-06" db="EMBL/GenBank/DDBJ databases">
        <authorList>
            <consortium name="Plant Systems Biology data submission"/>
        </authorList>
    </citation>
    <scope>NUCLEOTIDE SEQUENCE</scope>
    <source>
        <strain evidence="1">D6</strain>
    </source>
</reference>
<sequence>MPTPQIMLPALGDVLSNFLYGFHESDAPTNAELTKRRRDNMVNACERLLADLVGPGDLLDSQVRHEIAMEAYGGFASSVNMRSVMSLPNGENDDASFAEFNQTEIKHNFVTNGPFRDVALAIVNFQHHLDENFFGSVVQRLQKTYKDHSLEDCRAMAMELTAVAAGCDAVRTFCAAAGIEDYPPLPGPLEPVQPARFSTVADYAVSPLQYNSEVAWGPFLTLRNLRPEIVQKFQLDTNLWKFGSLRHAPISNVTAAPLTCQSVMKFFEEMYVPLNYFPRFLRVPGPDRHLARGQIEPAAATYTTVKHCRL</sequence>
<comment type="caution">
    <text evidence="1">The sequence shown here is derived from an EMBL/GenBank/DDBJ whole genome shotgun (WGS) entry which is preliminary data.</text>
</comment>
<gene>
    <name evidence="1" type="ORF">SEMRO_252_G099680.1</name>
</gene>
<dbReference type="OrthoDB" id="407954at2759"/>
<dbReference type="Proteomes" id="UP001153069">
    <property type="component" value="Unassembled WGS sequence"/>
</dbReference>
<proteinExistence type="predicted"/>
<dbReference type="AlphaFoldDB" id="A0A9N8DST0"/>
<organism evidence="1 2">
    <name type="scientific">Seminavis robusta</name>
    <dbReference type="NCBI Taxonomy" id="568900"/>
    <lineage>
        <taxon>Eukaryota</taxon>
        <taxon>Sar</taxon>
        <taxon>Stramenopiles</taxon>
        <taxon>Ochrophyta</taxon>
        <taxon>Bacillariophyta</taxon>
        <taxon>Bacillariophyceae</taxon>
        <taxon>Bacillariophycidae</taxon>
        <taxon>Naviculales</taxon>
        <taxon>Naviculaceae</taxon>
        <taxon>Seminavis</taxon>
    </lineage>
</organism>
<evidence type="ECO:0000313" key="1">
    <source>
        <dbReference type="EMBL" id="CAB9506060.1"/>
    </source>
</evidence>
<name>A0A9N8DST0_9STRA</name>
<evidence type="ECO:0000313" key="2">
    <source>
        <dbReference type="Proteomes" id="UP001153069"/>
    </source>
</evidence>
<protein>
    <submittedName>
        <fullName evidence="1">Uncharacterized protein</fullName>
    </submittedName>
</protein>
<dbReference type="EMBL" id="CAICTM010000251">
    <property type="protein sequence ID" value="CAB9506060.1"/>
    <property type="molecule type" value="Genomic_DNA"/>
</dbReference>
<accession>A0A9N8DST0</accession>